<reference evidence="4 5" key="1">
    <citation type="submission" date="2016-02" db="EMBL/GenBank/DDBJ databases">
        <authorList>
            <person name="Teng J.L."/>
            <person name="Tang Y."/>
            <person name="Huang Y."/>
            <person name="Guo F."/>
            <person name="Wei W."/>
            <person name="Chen J.H."/>
            <person name="Wong S.Y."/>
            <person name="Lau S.K."/>
            <person name="Woo P.C."/>
        </authorList>
    </citation>
    <scope>NUCLEOTIDE SEQUENCE [LARGE SCALE GENOMIC DNA]</scope>
    <source>
        <strain evidence="4 5">JCM 13375</strain>
    </source>
</reference>
<evidence type="ECO:0000256" key="2">
    <source>
        <dbReference type="ARBA" id="ARBA00023033"/>
    </source>
</evidence>
<comment type="caution">
    <text evidence="4">The sequence shown here is derived from an EMBL/GenBank/DDBJ whole genome shotgun (WGS) entry which is preliminary data.</text>
</comment>
<dbReference type="PRINTS" id="PR00420">
    <property type="entry name" value="RNGMNOXGNASE"/>
</dbReference>
<feature type="domain" description="FAD-binding" evidence="3">
    <location>
        <begin position="5"/>
        <end position="326"/>
    </location>
</feature>
<dbReference type="RefSeq" id="WP_068746750.1">
    <property type="nucleotide sequence ID" value="NZ_LSRE01000048.1"/>
</dbReference>
<dbReference type="Gene3D" id="3.50.50.60">
    <property type="entry name" value="FAD/NAD(P)-binding domain"/>
    <property type="match status" value="1"/>
</dbReference>
<gene>
    <name evidence="4" type="ORF">AXK61_07665</name>
</gene>
<dbReference type="Proteomes" id="UP000070409">
    <property type="component" value="Unassembled WGS sequence"/>
</dbReference>
<accession>A0A137YX08</accession>
<evidence type="ECO:0000313" key="4">
    <source>
        <dbReference type="EMBL" id="KXO90486.1"/>
    </source>
</evidence>
<dbReference type="Pfam" id="PF01494">
    <property type="entry name" value="FAD_binding_3"/>
    <property type="match status" value="1"/>
</dbReference>
<dbReference type="InterPro" id="IPR002938">
    <property type="entry name" value="FAD-bd"/>
</dbReference>
<dbReference type="PANTHER" id="PTHR13789:SF309">
    <property type="entry name" value="PUTATIVE (AFU_ORTHOLOGUE AFUA_6G14510)-RELATED"/>
    <property type="match status" value="1"/>
</dbReference>
<evidence type="ECO:0000256" key="1">
    <source>
        <dbReference type="ARBA" id="ARBA00023002"/>
    </source>
</evidence>
<dbReference type="InterPro" id="IPR036188">
    <property type="entry name" value="FAD/NAD-bd_sf"/>
</dbReference>
<sequence length="511" mass="54326">MGNRTVAIIGGGPAGLAAARLIKLGDPQAQVTVYERSDASGETFGFGVGLTESTMSNMAAADPVTADRLREASHDGHSLVLRTGDREVELHGARNLAIGRAILLEVLTTSALEVGVDIRLGARTDIDDISADVIIAADGARSAVRERFAGELGASVSYGSLHFMWCGTDFAVDDANFTWRTKGDATFVVHAYPYADDRSTFLIETDDHSFRAAGLDRFADETPAGESDERSLGLLEEVFTEELGGRKLLANRTRWAQFPTVSLDRWSTGNVVLIGDAAHTAHYTIGSGTKLALEDAIALARSLSEHEDVAEAFAAYETARRPYVSRFKHLAARSQNWWSSFRERTAEAPERIALSYMTRAGNLGLEHYAAEYPQVAALALRELGEAPVATPGTVDDWVLSRPLTTDALSAPGRELPVDGLDDAHAVRADWSGGEVWGSAHDDLVAELRGADAPVVVLGGPSGPTDVGARIDLAERVRWAGKTVVVEVPVALRSEGAAAVGAGRADAVVTVG</sequence>
<evidence type="ECO:0000313" key="5">
    <source>
        <dbReference type="Proteomes" id="UP000070409"/>
    </source>
</evidence>
<organism evidence="4 5">
    <name type="scientific">Tsukamurella pseudospumae</name>
    <dbReference type="NCBI Taxonomy" id="239498"/>
    <lineage>
        <taxon>Bacteria</taxon>
        <taxon>Bacillati</taxon>
        <taxon>Actinomycetota</taxon>
        <taxon>Actinomycetes</taxon>
        <taxon>Mycobacteriales</taxon>
        <taxon>Tsukamurellaceae</taxon>
        <taxon>Tsukamurella</taxon>
    </lineage>
</organism>
<keyword evidence="1" id="KW-0560">Oxidoreductase</keyword>
<dbReference type="SUPFAM" id="SSF51905">
    <property type="entry name" value="FAD/NAD(P)-binding domain"/>
    <property type="match status" value="1"/>
</dbReference>
<keyword evidence="5" id="KW-1185">Reference proteome</keyword>
<dbReference type="PANTHER" id="PTHR13789">
    <property type="entry name" value="MONOOXYGENASE"/>
    <property type="match status" value="1"/>
</dbReference>
<evidence type="ECO:0000259" key="3">
    <source>
        <dbReference type="Pfam" id="PF01494"/>
    </source>
</evidence>
<protein>
    <recommendedName>
        <fullName evidence="3">FAD-binding domain-containing protein</fullName>
    </recommendedName>
</protein>
<dbReference type="EMBL" id="LSRE01000048">
    <property type="protein sequence ID" value="KXO90486.1"/>
    <property type="molecule type" value="Genomic_DNA"/>
</dbReference>
<dbReference type="InterPro" id="IPR050493">
    <property type="entry name" value="FAD-dep_Monooxygenase_BioMet"/>
</dbReference>
<dbReference type="Gene3D" id="3.30.9.20">
    <property type="match status" value="1"/>
</dbReference>
<name>A0A137YX08_9ACTN</name>
<proteinExistence type="predicted"/>
<keyword evidence="2" id="KW-0503">Monooxygenase</keyword>